<evidence type="ECO:0000256" key="7">
    <source>
        <dbReference type="ARBA" id="ARBA00022525"/>
    </source>
</evidence>
<feature type="domain" description="Plastocyanin-like" evidence="14">
    <location>
        <begin position="129"/>
        <end position="277"/>
    </location>
</feature>
<keyword evidence="7 13" id="KW-0964">Secreted</keyword>
<keyword evidence="8 13" id="KW-0479">Metal-binding</keyword>
<evidence type="ECO:0000256" key="3">
    <source>
        <dbReference type="ARBA" id="ARBA00004271"/>
    </source>
</evidence>
<dbReference type="InterPro" id="IPR034289">
    <property type="entry name" value="CuRO_3_LCC"/>
</dbReference>
<dbReference type="EMBL" id="NMUH01004924">
    <property type="protein sequence ID" value="MQM11267.1"/>
    <property type="molecule type" value="Genomic_DNA"/>
</dbReference>
<dbReference type="Gene3D" id="2.60.40.420">
    <property type="entry name" value="Cupredoxins - blue copper proteins"/>
    <property type="match status" value="3"/>
</dbReference>
<dbReference type="SUPFAM" id="SSF49503">
    <property type="entry name" value="Cupredoxins"/>
    <property type="match status" value="3"/>
</dbReference>
<dbReference type="OrthoDB" id="2121828at2759"/>
<comment type="similarity">
    <text evidence="4 13">Belongs to the multicopper oxidase family.</text>
</comment>
<dbReference type="InterPro" id="IPR045087">
    <property type="entry name" value="Cu-oxidase_fam"/>
</dbReference>
<keyword evidence="6 13" id="KW-0052">Apoplast</keyword>
<keyword evidence="9 13" id="KW-0677">Repeat</keyword>
<dbReference type="Proteomes" id="UP000652761">
    <property type="component" value="Unassembled WGS sequence"/>
</dbReference>
<comment type="catalytic activity">
    <reaction evidence="1 13">
        <text>4 hydroquinone + O2 = 4 benzosemiquinone + 2 H2O</text>
        <dbReference type="Rhea" id="RHEA:11276"/>
        <dbReference type="ChEBI" id="CHEBI:15377"/>
        <dbReference type="ChEBI" id="CHEBI:15379"/>
        <dbReference type="ChEBI" id="CHEBI:17594"/>
        <dbReference type="ChEBI" id="CHEBI:17977"/>
        <dbReference type="EC" id="1.10.3.2"/>
    </reaction>
</comment>
<evidence type="ECO:0000256" key="8">
    <source>
        <dbReference type="ARBA" id="ARBA00022723"/>
    </source>
</evidence>
<feature type="domain" description="Plastocyanin-like" evidence="16">
    <location>
        <begin position="3"/>
        <end position="117"/>
    </location>
</feature>
<evidence type="ECO:0000256" key="13">
    <source>
        <dbReference type="RuleBase" id="RU361119"/>
    </source>
</evidence>
<comment type="function">
    <text evidence="2 13">Lignin degradation and detoxification of lignin-derived products.</text>
</comment>
<keyword evidence="11 13" id="KW-0186">Copper</keyword>
<dbReference type="InterPro" id="IPR001117">
    <property type="entry name" value="Cu-oxidase_2nd"/>
</dbReference>
<dbReference type="InterPro" id="IPR011707">
    <property type="entry name" value="Cu-oxidase-like_N"/>
</dbReference>
<dbReference type="FunFam" id="2.60.40.420:FF:000062">
    <property type="entry name" value="Laccase"/>
    <property type="match status" value="1"/>
</dbReference>
<dbReference type="GO" id="GO:0005507">
    <property type="term" value="F:copper ion binding"/>
    <property type="evidence" value="ECO:0007669"/>
    <property type="project" value="InterPro"/>
</dbReference>
<sequence>MQVQATPVERLCNTRSIITVNGMFPGPTLQVRNGDALTINVVNRCPYNITIHWHGVRQMRTAWADGPEFVTQCPIRPGGSYTYRFDIEDQEGTLWWHAHSAFLRATVYGGLVIYPRNGSSYPFEKPGSEFPVILGEWWNSNIVDEAVNVQSGGAPSISDAYTINGQPGDLYNCSSQATTTIPVSSGQTTLLRVVNAALNTNMFFSVAGHAMTVVGADASYTKPFSTSVLMLGPGQTTDVLVAANQPPARYYMAARAYSPAVGVQFDNTTTTAILEYRPGGQTQPVLPCLPEFNDTSVVTDFTARMRSHSAVDVPDPVDVHLLFTIGLGVTDNGNGSAASMNNVSFLLPSFSILQAHHLRVPGVFTQDFPVAPPVQFDYTGTNISRDLWAPVRGTKVLPLRYGCRVQLVLQGTGIVVAENHPIHVHGYDFYVLAEGFGNFDPAADAAKFNLADPPQRNTVTVPVNGWAVVRFVADNPGVWLVHCHIDAHSTWGLAMAFVVEDGVGELQTLGPPPPDLPAC</sequence>
<evidence type="ECO:0000313" key="18">
    <source>
        <dbReference type="Proteomes" id="UP000652761"/>
    </source>
</evidence>
<reference evidence="17" key="1">
    <citation type="submission" date="2017-07" db="EMBL/GenBank/DDBJ databases">
        <title>Taro Niue Genome Assembly and Annotation.</title>
        <authorList>
            <person name="Atibalentja N."/>
            <person name="Keating K."/>
            <person name="Fields C.J."/>
        </authorList>
    </citation>
    <scope>NUCLEOTIDE SEQUENCE</scope>
    <source>
        <strain evidence="17">Niue_2</strain>
        <tissue evidence="17">Leaf</tissue>
    </source>
</reference>
<organism evidence="17 18">
    <name type="scientific">Colocasia esculenta</name>
    <name type="common">Wild taro</name>
    <name type="synonym">Arum esculentum</name>
    <dbReference type="NCBI Taxonomy" id="4460"/>
    <lineage>
        <taxon>Eukaryota</taxon>
        <taxon>Viridiplantae</taxon>
        <taxon>Streptophyta</taxon>
        <taxon>Embryophyta</taxon>
        <taxon>Tracheophyta</taxon>
        <taxon>Spermatophyta</taxon>
        <taxon>Magnoliopsida</taxon>
        <taxon>Liliopsida</taxon>
        <taxon>Araceae</taxon>
        <taxon>Aroideae</taxon>
        <taxon>Colocasieae</taxon>
        <taxon>Colocasia</taxon>
    </lineage>
</organism>
<gene>
    <name evidence="17" type="ORF">Taro_044172</name>
</gene>
<evidence type="ECO:0000256" key="4">
    <source>
        <dbReference type="ARBA" id="ARBA00010609"/>
    </source>
</evidence>
<dbReference type="InterPro" id="IPR002355">
    <property type="entry name" value="Cu_oxidase_Cu_BS"/>
</dbReference>
<evidence type="ECO:0000256" key="11">
    <source>
        <dbReference type="ARBA" id="ARBA00023008"/>
    </source>
</evidence>
<keyword evidence="12 13" id="KW-0439">Lignin degradation</keyword>
<evidence type="ECO:0000256" key="12">
    <source>
        <dbReference type="ARBA" id="ARBA00023185"/>
    </source>
</evidence>
<feature type="domain" description="Plastocyanin-like" evidence="15">
    <location>
        <begin position="368"/>
        <end position="501"/>
    </location>
</feature>
<protein>
    <recommendedName>
        <fullName evidence="5 13">Laccase</fullName>
        <ecNumber evidence="5 13">1.10.3.2</ecNumber>
    </recommendedName>
    <alternativeName>
        <fullName evidence="13">Benzenediol:oxygen oxidoreductase</fullName>
    </alternativeName>
    <alternativeName>
        <fullName evidence="13">Diphenol oxidase</fullName>
    </alternativeName>
    <alternativeName>
        <fullName evidence="13">Urishiol oxidase</fullName>
    </alternativeName>
</protein>
<keyword evidence="10 13" id="KW-0560">Oxidoreductase</keyword>
<dbReference type="InterPro" id="IPR008972">
    <property type="entry name" value="Cupredoxin"/>
</dbReference>
<keyword evidence="18" id="KW-1185">Reference proteome</keyword>
<evidence type="ECO:0000256" key="10">
    <source>
        <dbReference type="ARBA" id="ARBA00023002"/>
    </source>
</evidence>
<evidence type="ECO:0000313" key="17">
    <source>
        <dbReference type="EMBL" id="MQM11267.1"/>
    </source>
</evidence>
<comment type="subcellular location">
    <subcellularLocation>
        <location evidence="3 13">Secreted</location>
        <location evidence="3 13">Extracellular space</location>
        <location evidence="3 13">Apoplast</location>
    </subcellularLocation>
</comment>
<dbReference type="Pfam" id="PF07732">
    <property type="entry name" value="Cu-oxidase_3"/>
    <property type="match status" value="1"/>
</dbReference>
<dbReference type="Pfam" id="PF07731">
    <property type="entry name" value="Cu-oxidase_2"/>
    <property type="match status" value="1"/>
</dbReference>
<dbReference type="InterPro" id="IPR034285">
    <property type="entry name" value="CuRO_2_LCC"/>
</dbReference>
<evidence type="ECO:0000256" key="2">
    <source>
        <dbReference type="ARBA" id="ARBA00002075"/>
    </source>
</evidence>
<dbReference type="EC" id="1.10.3.2" evidence="5 13"/>
<dbReference type="InterPro" id="IPR011706">
    <property type="entry name" value="Cu-oxidase_C"/>
</dbReference>
<dbReference type="InterPro" id="IPR017761">
    <property type="entry name" value="Laccase"/>
</dbReference>
<evidence type="ECO:0000256" key="9">
    <source>
        <dbReference type="ARBA" id="ARBA00022737"/>
    </source>
</evidence>
<evidence type="ECO:0000259" key="14">
    <source>
        <dbReference type="Pfam" id="PF00394"/>
    </source>
</evidence>
<comment type="caution">
    <text evidence="17">The sequence shown here is derived from an EMBL/GenBank/DDBJ whole genome shotgun (WGS) entry which is preliminary data.</text>
</comment>
<name>A0A843WTC4_COLES</name>
<dbReference type="Pfam" id="PF00394">
    <property type="entry name" value="Cu-oxidase"/>
    <property type="match status" value="1"/>
</dbReference>
<dbReference type="AlphaFoldDB" id="A0A843WTC4"/>
<evidence type="ECO:0000256" key="6">
    <source>
        <dbReference type="ARBA" id="ARBA00022523"/>
    </source>
</evidence>
<dbReference type="PANTHER" id="PTHR11709:SF431">
    <property type="entry name" value="LACCASE-5"/>
    <property type="match status" value="1"/>
</dbReference>
<evidence type="ECO:0000259" key="15">
    <source>
        <dbReference type="Pfam" id="PF07731"/>
    </source>
</evidence>
<dbReference type="NCBIfam" id="TIGR03389">
    <property type="entry name" value="laccase"/>
    <property type="match status" value="1"/>
</dbReference>
<dbReference type="InterPro" id="IPR034288">
    <property type="entry name" value="CuRO_1_LCC"/>
</dbReference>
<dbReference type="GO" id="GO:0048046">
    <property type="term" value="C:apoplast"/>
    <property type="evidence" value="ECO:0007669"/>
    <property type="project" value="UniProtKB-SubCell"/>
</dbReference>
<dbReference type="CDD" id="cd13875">
    <property type="entry name" value="CuRO_2_LCC_plant"/>
    <property type="match status" value="1"/>
</dbReference>
<accession>A0A843WTC4</accession>
<dbReference type="GO" id="GO:0052716">
    <property type="term" value="F:hydroquinone:oxygen oxidoreductase activity"/>
    <property type="evidence" value="ECO:0007669"/>
    <property type="project" value="UniProtKB-EC"/>
</dbReference>
<dbReference type="PROSITE" id="PS00080">
    <property type="entry name" value="MULTICOPPER_OXIDASE2"/>
    <property type="match status" value="1"/>
</dbReference>
<evidence type="ECO:0000256" key="1">
    <source>
        <dbReference type="ARBA" id="ARBA00000349"/>
    </source>
</evidence>
<comment type="cofactor">
    <cofactor evidence="13">
        <name>Cu cation</name>
        <dbReference type="ChEBI" id="CHEBI:23378"/>
    </cofactor>
    <text evidence="13">Binds 4 Cu cations per monomer.</text>
</comment>
<dbReference type="CDD" id="cd13849">
    <property type="entry name" value="CuRO_1_LCC_plant"/>
    <property type="match status" value="1"/>
</dbReference>
<evidence type="ECO:0000256" key="5">
    <source>
        <dbReference type="ARBA" id="ARBA00012297"/>
    </source>
</evidence>
<proteinExistence type="inferred from homology"/>
<evidence type="ECO:0000259" key="16">
    <source>
        <dbReference type="Pfam" id="PF07732"/>
    </source>
</evidence>
<dbReference type="CDD" id="cd13897">
    <property type="entry name" value="CuRO_3_LCC_plant"/>
    <property type="match status" value="1"/>
</dbReference>
<dbReference type="GO" id="GO:0046274">
    <property type="term" value="P:lignin catabolic process"/>
    <property type="evidence" value="ECO:0007669"/>
    <property type="project" value="UniProtKB-KW"/>
</dbReference>
<dbReference type="PANTHER" id="PTHR11709">
    <property type="entry name" value="MULTI-COPPER OXIDASE"/>
    <property type="match status" value="1"/>
</dbReference>